<comment type="similarity">
    <text evidence="1">Belongs to the SfsA family.</text>
</comment>
<dbReference type="Gene3D" id="3.40.1350.60">
    <property type="match status" value="1"/>
</dbReference>
<dbReference type="Pfam" id="PF17746">
    <property type="entry name" value="SfsA_N"/>
    <property type="match status" value="1"/>
</dbReference>
<gene>
    <name evidence="1" type="primary">sfsA</name>
    <name evidence="4" type="ordered locus">Nitsa_1042</name>
</gene>
<dbReference type="PANTHER" id="PTHR30545">
    <property type="entry name" value="SUGAR FERMENTATION STIMULATION PROTEIN A"/>
    <property type="match status" value="1"/>
</dbReference>
<name>E6WXP3_NITSE</name>
<evidence type="ECO:0000259" key="2">
    <source>
        <dbReference type="Pfam" id="PF03749"/>
    </source>
</evidence>
<evidence type="ECO:0000313" key="5">
    <source>
        <dbReference type="Proteomes" id="UP000008633"/>
    </source>
</evidence>
<dbReference type="HAMAP" id="MF_00095">
    <property type="entry name" value="SfsA"/>
    <property type="match status" value="1"/>
</dbReference>
<dbReference type="OrthoDB" id="9802365at2"/>
<organism evidence="4 5">
    <name type="scientific">Nitratifractor salsuginis (strain DSM 16511 / JCM 12458 / E9I37-1)</name>
    <dbReference type="NCBI Taxonomy" id="749222"/>
    <lineage>
        <taxon>Bacteria</taxon>
        <taxon>Pseudomonadati</taxon>
        <taxon>Campylobacterota</taxon>
        <taxon>Epsilonproteobacteria</taxon>
        <taxon>Campylobacterales</taxon>
        <taxon>Sulfurovaceae</taxon>
        <taxon>Nitratifractor</taxon>
    </lineage>
</organism>
<dbReference type="KEGG" id="nsa:Nitsa_1042"/>
<reference evidence="5" key="2">
    <citation type="submission" date="2011-01" db="EMBL/GenBank/DDBJ databases">
        <title>The complete genome of Nitratifractor salsuginis DSM 16511.</title>
        <authorList>
            <consortium name="US DOE Joint Genome Institute (JGI-PGF)"/>
            <person name="Lucas S."/>
            <person name="Copeland A."/>
            <person name="Lapidus A."/>
            <person name="Bruce D."/>
            <person name="Goodwin L."/>
            <person name="Pitluck S."/>
            <person name="Kyrpides N."/>
            <person name="Mavromatis K."/>
            <person name="Ivanova N."/>
            <person name="Mikhailova N."/>
            <person name="Zeytun A."/>
            <person name="Detter J.C."/>
            <person name="Tapia R."/>
            <person name="Han C."/>
            <person name="Land M."/>
            <person name="Hauser L."/>
            <person name="Markowitz V."/>
            <person name="Cheng J.-F."/>
            <person name="Hugenholtz P."/>
            <person name="Woyke T."/>
            <person name="Wu D."/>
            <person name="Tindall B."/>
            <person name="Schuetze A."/>
            <person name="Brambilla E."/>
            <person name="Klenk H.-P."/>
            <person name="Eisen J.A."/>
        </authorList>
    </citation>
    <scope>NUCLEOTIDE SEQUENCE [LARGE SCALE GENOMIC DNA]</scope>
    <source>
        <strain evidence="5">DSM 16511 / JCM 12458 / E9I37-1</strain>
    </source>
</reference>
<dbReference type="AlphaFoldDB" id="E6WXP3"/>
<dbReference type="Pfam" id="PF03749">
    <property type="entry name" value="SfsA"/>
    <property type="match status" value="1"/>
</dbReference>
<dbReference type="GO" id="GO:0003677">
    <property type="term" value="F:DNA binding"/>
    <property type="evidence" value="ECO:0007669"/>
    <property type="project" value="InterPro"/>
</dbReference>
<dbReference type="RefSeq" id="WP_013553993.1">
    <property type="nucleotide sequence ID" value="NC_014935.1"/>
</dbReference>
<feature type="domain" description="SfsA N-terminal OB" evidence="3">
    <location>
        <begin position="26"/>
        <end position="90"/>
    </location>
</feature>
<protein>
    <recommendedName>
        <fullName evidence="1">Sugar fermentation stimulation protein homolog</fullName>
    </recommendedName>
</protein>
<feature type="domain" description="Sugar fermentation stimulation protein C-terminal" evidence="2">
    <location>
        <begin position="95"/>
        <end position="221"/>
    </location>
</feature>
<evidence type="ECO:0000313" key="4">
    <source>
        <dbReference type="EMBL" id="ADV46300.1"/>
    </source>
</evidence>
<dbReference type="STRING" id="749222.Nitsa_1042"/>
<dbReference type="NCBIfam" id="TIGR00230">
    <property type="entry name" value="sfsA"/>
    <property type="match status" value="1"/>
</dbReference>
<evidence type="ECO:0000256" key="1">
    <source>
        <dbReference type="HAMAP-Rule" id="MF_00095"/>
    </source>
</evidence>
<dbReference type="InterPro" id="IPR041465">
    <property type="entry name" value="SfsA_N"/>
</dbReference>
<dbReference type="PANTHER" id="PTHR30545:SF2">
    <property type="entry name" value="SUGAR FERMENTATION STIMULATION PROTEIN A"/>
    <property type="match status" value="1"/>
</dbReference>
<dbReference type="Gene3D" id="2.40.50.580">
    <property type="match status" value="1"/>
</dbReference>
<dbReference type="eggNOG" id="COG1489">
    <property type="taxonomic scope" value="Bacteria"/>
</dbReference>
<evidence type="ECO:0000259" key="3">
    <source>
        <dbReference type="Pfam" id="PF17746"/>
    </source>
</evidence>
<dbReference type="InterPro" id="IPR005224">
    <property type="entry name" value="SfsA"/>
</dbReference>
<keyword evidence="5" id="KW-1185">Reference proteome</keyword>
<dbReference type="Proteomes" id="UP000008633">
    <property type="component" value="Chromosome"/>
</dbReference>
<dbReference type="CDD" id="cd22357">
    <property type="entry name" value="SfsA-like"/>
    <property type="match status" value="1"/>
</dbReference>
<dbReference type="EMBL" id="CP002452">
    <property type="protein sequence ID" value="ADV46300.1"/>
    <property type="molecule type" value="Genomic_DNA"/>
</dbReference>
<reference evidence="4 5" key="1">
    <citation type="journal article" date="2011" name="Stand. Genomic Sci.">
        <title>Complete genome sequence of Nitratifractor salsuginis type strain (E9I37-1).</title>
        <authorList>
            <person name="Anderson I."/>
            <person name="Sikorski J."/>
            <person name="Zeytun A."/>
            <person name="Nolan M."/>
            <person name="Lapidus A."/>
            <person name="Lucas S."/>
            <person name="Hammon N."/>
            <person name="Deshpande S."/>
            <person name="Cheng J.F."/>
            <person name="Tapia R."/>
            <person name="Han C."/>
            <person name="Goodwin L."/>
            <person name="Pitluck S."/>
            <person name="Liolios K."/>
            <person name="Pagani I."/>
            <person name="Ivanova N."/>
            <person name="Huntemann M."/>
            <person name="Mavromatis K."/>
            <person name="Ovchinikova G."/>
            <person name="Pati A."/>
            <person name="Chen A."/>
            <person name="Palaniappan K."/>
            <person name="Land M."/>
            <person name="Hauser L."/>
            <person name="Brambilla E.M."/>
            <person name="Ngatchou-Djao O.D."/>
            <person name="Rohde M."/>
            <person name="Tindall B.J."/>
            <person name="Goker M."/>
            <person name="Detter J.C."/>
            <person name="Woyke T."/>
            <person name="Bristow J."/>
            <person name="Eisen J.A."/>
            <person name="Markowitz V."/>
            <person name="Hugenholtz P."/>
            <person name="Klenk H.P."/>
            <person name="Kyrpides N.C."/>
        </authorList>
    </citation>
    <scope>NUCLEOTIDE SEQUENCE [LARGE SCALE GENOMIC DNA]</scope>
    <source>
        <strain evidence="5">DSM 16511 / JCM 12458 / E9I37-1</strain>
    </source>
</reference>
<sequence>MPSPLSLGTPLYDLSTLGPLTTGIFLDRPNRFVAEAETEEGVRRVHVADTGRLEEILTPGRPLLLRRNPPGMRTSYTLIAAKMQEGWVLINTRLHRPIARRAIELGVLGFLPSTIREEVSFGESRLDYRADDTFVELKGCSLVQEGLCLFPNTPTTRGTRHIRELIAAVGRGYKASLLIMGLRPCRCFAPHPERDPEFRKAFYEALDAGVGFRGFHVGINEELRVIYDGDLKLCK</sequence>
<proteinExistence type="inferred from homology"/>
<accession>E6WXP3</accession>
<dbReference type="InterPro" id="IPR040452">
    <property type="entry name" value="SfsA_C"/>
</dbReference>
<dbReference type="HOGENOM" id="CLU_052299_1_0_7"/>